<gene>
    <name evidence="2" type="ORF">MEDL_55244</name>
</gene>
<sequence>MCTNLLKTAVWNIEGLTTDKINDPHFNKIISQFQIISFIETWTNDVDVNEISIPGFCFVDSNNRKKHHKARRNSGGINIFAKNSISKGIKKLPKYHTDILWIKIDHNFFKLDKDIYIATVYMSPESSSTNTTGLEPIYDKLLADVVKYSNLGHIIVQGDFNAYTNTKPDFIAFDNSCTSNQDDLQYISDQNIPRNNLDTKLVNNSGKYLLNLCKESSLRILNGRTIGDLHGKHTCITYNGCSVVDYMLVSKELLHIVGYFEVHDFTSLSNHCIISCSLLIGFIMPQNTPQYQLDPIPNKFIWTPEAINLYTLNSNSIESKNKFEQFLKSTFKDSESAVNSFNNILYENALKSAKLVKKVPVRNKNQNRSKRRPWYSESCRELGVTVKNYAKLVNKHPYNSEYRHKFYSFRSRLRRLCKYEENKYKKDIFSELYTCEKDPKMFWNILNKLSRQKSNNKENESLPQEDFIQFYKKLNNCDINHNSFHSKIIKDFDSLKEKFNLSHVTDDLTHLSSEITIEEIVTAIRLIKNGKSTSADMISNEMLKNAIPILIKPLHKLFNSIFESGQFPRIWNESLLVLLHKKGDKFDPGNYREHQKAAIQYLLQGNDVFVVLPTGYGKTIIYSLLPELFKKMKKIENSVVLVLSPLVALMKDQKEQFVKQGIESVYLGEKVDKGIM</sequence>
<dbReference type="EMBL" id="CAJPWZ010002690">
    <property type="protein sequence ID" value="CAG2243032.1"/>
    <property type="molecule type" value="Genomic_DNA"/>
</dbReference>
<dbReference type="Pfam" id="PF00270">
    <property type="entry name" value="DEAD"/>
    <property type="match status" value="1"/>
</dbReference>
<name>A0A8S3UPF3_MYTED</name>
<feature type="domain" description="DEAD/DEAH-box helicase" evidence="1">
    <location>
        <begin position="593"/>
        <end position="662"/>
    </location>
</feature>
<reference evidence="2" key="1">
    <citation type="submission" date="2021-03" db="EMBL/GenBank/DDBJ databases">
        <authorList>
            <person name="Bekaert M."/>
        </authorList>
    </citation>
    <scope>NUCLEOTIDE SEQUENCE</scope>
</reference>
<dbReference type="OrthoDB" id="8052050at2759"/>
<dbReference type="AlphaFoldDB" id="A0A8S3UPF3"/>
<evidence type="ECO:0000259" key="1">
    <source>
        <dbReference type="Pfam" id="PF00270"/>
    </source>
</evidence>
<dbReference type="SUPFAM" id="SSF52540">
    <property type="entry name" value="P-loop containing nucleoside triphosphate hydrolases"/>
    <property type="match status" value="1"/>
</dbReference>
<proteinExistence type="predicted"/>
<dbReference type="InterPro" id="IPR036691">
    <property type="entry name" value="Endo/exonu/phosph_ase_sf"/>
</dbReference>
<dbReference type="SUPFAM" id="SSF56219">
    <property type="entry name" value="DNase I-like"/>
    <property type="match status" value="1"/>
</dbReference>
<dbReference type="GO" id="GO:0005524">
    <property type="term" value="F:ATP binding"/>
    <property type="evidence" value="ECO:0007669"/>
    <property type="project" value="InterPro"/>
</dbReference>
<dbReference type="InterPro" id="IPR011545">
    <property type="entry name" value="DEAD/DEAH_box_helicase_dom"/>
</dbReference>
<evidence type="ECO:0000313" key="2">
    <source>
        <dbReference type="EMBL" id="CAG2243032.1"/>
    </source>
</evidence>
<dbReference type="Gene3D" id="3.40.50.300">
    <property type="entry name" value="P-loop containing nucleotide triphosphate hydrolases"/>
    <property type="match status" value="1"/>
</dbReference>
<protein>
    <recommendedName>
        <fullName evidence="1">DEAD/DEAH-box helicase domain-containing protein</fullName>
    </recommendedName>
</protein>
<evidence type="ECO:0000313" key="3">
    <source>
        <dbReference type="Proteomes" id="UP000683360"/>
    </source>
</evidence>
<organism evidence="2 3">
    <name type="scientific">Mytilus edulis</name>
    <name type="common">Blue mussel</name>
    <dbReference type="NCBI Taxonomy" id="6550"/>
    <lineage>
        <taxon>Eukaryota</taxon>
        <taxon>Metazoa</taxon>
        <taxon>Spiralia</taxon>
        <taxon>Lophotrochozoa</taxon>
        <taxon>Mollusca</taxon>
        <taxon>Bivalvia</taxon>
        <taxon>Autobranchia</taxon>
        <taxon>Pteriomorphia</taxon>
        <taxon>Mytilida</taxon>
        <taxon>Mytiloidea</taxon>
        <taxon>Mytilidae</taxon>
        <taxon>Mytilinae</taxon>
        <taxon>Mytilus</taxon>
    </lineage>
</organism>
<keyword evidence="3" id="KW-1185">Reference proteome</keyword>
<accession>A0A8S3UPF3</accession>
<dbReference type="InterPro" id="IPR027417">
    <property type="entry name" value="P-loop_NTPase"/>
</dbReference>
<dbReference type="GO" id="GO:0003676">
    <property type="term" value="F:nucleic acid binding"/>
    <property type="evidence" value="ECO:0007669"/>
    <property type="project" value="InterPro"/>
</dbReference>
<dbReference type="Proteomes" id="UP000683360">
    <property type="component" value="Unassembled WGS sequence"/>
</dbReference>
<dbReference type="Gene3D" id="3.60.10.10">
    <property type="entry name" value="Endonuclease/exonuclease/phosphatase"/>
    <property type="match status" value="1"/>
</dbReference>
<comment type="caution">
    <text evidence="2">The sequence shown here is derived from an EMBL/GenBank/DDBJ whole genome shotgun (WGS) entry which is preliminary data.</text>
</comment>
<dbReference type="PANTHER" id="PTHR19446">
    <property type="entry name" value="REVERSE TRANSCRIPTASES"/>
    <property type="match status" value="1"/>
</dbReference>